<dbReference type="AlphaFoldDB" id="A0A4Z0AKZ5"/>
<proteinExistence type="predicted"/>
<sequence length="117" mass="12248">MNVKGLSVVTGFLAIWAGSCMAGGVIQFHGSVVTPGCEAGASGGSILELKGCPQVFRGNQFEVRTIRSVQAVGNAPVNVKLVADSGEGRYYDQRYQLVDSRGKPVLSGAYIITMIAP</sequence>
<accession>A0A4Z0AKZ5</accession>
<dbReference type="PROSITE" id="PS51257">
    <property type="entry name" value="PROKAR_LIPOPROTEIN"/>
    <property type="match status" value="1"/>
</dbReference>
<name>A0A4Z0AKZ5_9PSED</name>
<keyword evidence="2" id="KW-1185">Reference proteome</keyword>
<dbReference type="EMBL" id="QUZU01000030">
    <property type="protein sequence ID" value="TFY86648.1"/>
    <property type="molecule type" value="Genomic_DNA"/>
</dbReference>
<protein>
    <submittedName>
        <fullName evidence="1">Type 1 fimbrial protein</fullName>
    </submittedName>
</protein>
<organism evidence="1 2">
    <name type="scientific">Pseudomonas kairouanensis</name>
    <dbReference type="NCBI Taxonomy" id="2293832"/>
    <lineage>
        <taxon>Bacteria</taxon>
        <taxon>Pseudomonadati</taxon>
        <taxon>Pseudomonadota</taxon>
        <taxon>Gammaproteobacteria</taxon>
        <taxon>Pseudomonadales</taxon>
        <taxon>Pseudomonadaceae</taxon>
        <taxon>Pseudomonas</taxon>
    </lineage>
</organism>
<reference evidence="1 2" key="1">
    <citation type="journal article" date="2019" name="Syst. Appl. Microbiol.">
        <title>New species of pathogenic Pseudomonas isolated from citrus in Tunisia: Proposal of Pseudomonas kairouanensis sp. nov. and Pseudomonas nabeulensis sp. nov.</title>
        <authorList>
            <person name="Oueslati M."/>
            <person name="Mulet M."/>
            <person name="Gomila M."/>
            <person name="Berge O."/>
            <person name="Hajlaoui M.R."/>
            <person name="Lalucat J."/>
            <person name="Sadfi-Zouaoui N."/>
            <person name="Garcia-Valdes E."/>
        </authorList>
    </citation>
    <scope>NUCLEOTIDE SEQUENCE [LARGE SCALE GENOMIC DNA]</scope>
    <source>
        <strain evidence="1 2">KC12</strain>
    </source>
</reference>
<dbReference type="RefSeq" id="WP_135290902.1">
    <property type="nucleotide sequence ID" value="NZ_QUZU01000030.1"/>
</dbReference>
<evidence type="ECO:0000313" key="2">
    <source>
        <dbReference type="Proteomes" id="UP000297391"/>
    </source>
</evidence>
<gene>
    <name evidence="1" type="ORF">DYL59_21050</name>
</gene>
<evidence type="ECO:0000313" key="1">
    <source>
        <dbReference type="EMBL" id="TFY86648.1"/>
    </source>
</evidence>
<dbReference type="Proteomes" id="UP000297391">
    <property type="component" value="Unassembled WGS sequence"/>
</dbReference>
<dbReference type="OrthoDB" id="7011214at2"/>
<comment type="caution">
    <text evidence="1">The sequence shown here is derived from an EMBL/GenBank/DDBJ whole genome shotgun (WGS) entry which is preliminary data.</text>
</comment>